<feature type="domain" description="Flagellar basal-body/hook protein C-terminal" evidence="6">
    <location>
        <begin position="202"/>
        <end position="245"/>
    </location>
</feature>
<comment type="subcellular location">
    <subcellularLocation>
        <location evidence="1 4">Bacterial flagellum basal body</location>
    </subcellularLocation>
</comment>
<dbReference type="Proteomes" id="UP000315082">
    <property type="component" value="Chromosome"/>
</dbReference>
<dbReference type="InterPro" id="IPR001444">
    <property type="entry name" value="Flag_bb_rod_N"/>
</dbReference>
<dbReference type="PANTHER" id="PTHR30435:SF19">
    <property type="entry name" value="FLAGELLAR BASAL-BODY ROD PROTEIN FLGG"/>
    <property type="match status" value="1"/>
</dbReference>
<reference evidence="8 9" key="1">
    <citation type="submission" date="2019-02" db="EMBL/GenBank/DDBJ databases">
        <title>Deep-cultivation of Planctomycetes and their phenomic and genomic characterization uncovers novel biology.</title>
        <authorList>
            <person name="Wiegand S."/>
            <person name="Jogler M."/>
            <person name="Boedeker C."/>
            <person name="Pinto D."/>
            <person name="Vollmers J."/>
            <person name="Rivas-Marin E."/>
            <person name="Kohn T."/>
            <person name="Peeters S.H."/>
            <person name="Heuer A."/>
            <person name="Rast P."/>
            <person name="Oberbeckmann S."/>
            <person name="Bunk B."/>
            <person name="Jeske O."/>
            <person name="Meyerdierks A."/>
            <person name="Storesund J.E."/>
            <person name="Kallscheuer N."/>
            <person name="Luecker S."/>
            <person name="Lage O.M."/>
            <person name="Pohl T."/>
            <person name="Merkel B.J."/>
            <person name="Hornburger P."/>
            <person name="Mueller R.-W."/>
            <person name="Bruemmer F."/>
            <person name="Labrenz M."/>
            <person name="Spormann A.M."/>
            <person name="Op den Camp H."/>
            <person name="Overmann J."/>
            <person name="Amann R."/>
            <person name="Jetten M.S.M."/>
            <person name="Mascher T."/>
            <person name="Medema M.H."/>
            <person name="Devos D.P."/>
            <person name="Kaster A.-K."/>
            <person name="Ovreas L."/>
            <person name="Rohde M."/>
            <person name="Galperin M.Y."/>
            <person name="Jogler C."/>
        </authorList>
    </citation>
    <scope>NUCLEOTIDE SEQUENCE [LARGE SCALE GENOMIC DNA]</scope>
    <source>
        <strain evidence="8 9">Poly24</strain>
    </source>
</reference>
<dbReference type="AlphaFoldDB" id="A0A518JPL7"/>
<dbReference type="OrthoDB" id="9804559at2"/>
<dbReference type="RefSeq" id="WP_145091737.1">
    <property type="nucleotide sequence ID" value="NZ_CP036348.1"/>
</dbReference>
<evidence type="ECO:0000256" key="4">
    <source>
        <dbReference type="RuleBase" id="RU362116"/>
    </source>
</evidence>
<proteinExistence type="inferred from homology"/>
<gene>
    <name evidence="8" type="primary">flgG_2</name>
    <name evidence="8" type="ORF">Poly24_11920</name>
</gene>
<evidence type="ECO:0000259" key="7">
    <source>
        <dbReference type="Pfam" id="PF22692"/>
    </source>
</evidence>
<keyword evidence="8" id="KW-0969">Cilium</keyword>
<protein>
    <submittedName>
        <fullName evidence="8">Flagellar basal-body rod protein FlgG</fullName>
    </submittedName>
</protein>
<dbReference type="SUPFAM" id="SSF117143">
    <property type="entry name" value="Flagellar hook protein flgE"/>
    <property type="match status" value="1"/>
</dbReference>
<comment type="similarity">
    <text evidence="2 4">Belongs to the flagella basal body rod proteins family.</text>
</comment>
<dbReference type="EMBL" id="CP036348">
    <property type="protein sequence ID" value="QDV67492.1"/>
    <property type="molecule type" value="Genomic_DNA"/>
</dbReference>
<evidence type="ECO:0000259" key="5">
    <source>
        <dbReference type="Pfam" id="PF00460"/>
    </source>
</evidence>
<sequence length="250" mass="26952">MPYGMYMSAAGAKAQSHRLEVVSHNLANVNTPGYKAQAPVLQARFAESIEESMKNPGSGEIDDVGGGVTLQSTGTEFREGPIKQTGVRTDFAIHNASDFFVVEHEDQQMLTRAGNFLFNSAGTLVNQGGDPVLDTGGRPIQIDPRLPFDVTAGGRITQSGTSFDLMLARPNGYGDLSRQGENLYMPLADFQPVAPTEREVANGALEQSAVNPTTTMMELIEASRGYEANTKMIQNQDHVMGSLISRILQS</sequence>
<keyword evidence="3 4" id="KW-0975">Bacterial flagellum</keyword>
<dbReference type="Pfam" id="PF06429">
    <property type="entry name" value="Flg_bbr_C"/>
    <property type="match status" value="1"/>
</dbReference>
<dbReference type="Pfam" id="PF00460">
    <property type="entry name" value="Flg_bb_rod"/>
    <property type="match status" value="1"/>
</dbReference>
<dbReference type="InterPro" id="IPR037925">
    <property type="entry name" value="FlgE/F/G-like"/>
</dbReference>
<dbReference type="GO" id="GO:0009425">
    <property type="term" value="C:bacterial-type flagellum basal body"/>
    <property type="evidence" value="ECO:0007669"/>
    <property type="project" value="UniProtKB-SubCell"/>
</dbReference>
<dbReference type="KEGG" id="rcf:Poly24_11920"/>
<evidence type="ECO:0000256" key="1">
    <source>
        <dbReference type="ARBA" id="ARBA00004117"/>
    </source>
</evidence>
<evidence type="ECO:0000313" key="9">
    <source>
        <dbReference type="Proteomes" id="UP000315082"/>
    </source>
</evidence>
<evidence type="ECO:0000256" key="2">
    <source>
        <dbReference type="ARBA" id="ARBA00009677"/>
    </source>
</evidence>
<dbReference type="InterPro" id="IPR020013">
    <property type="entry name" value="Flagellar_FlgE/F/G"/>
</dbReference>
<dbReference type="NCBIfam" id="TIGR03506">
    <property type="entry name" value="FlgEFG_subfam"/>
    <property type="match status" value="1"/>
</dbReference>
<name>A0A518JPL7_9BACT</name>
<dbReference type="InterPro" id="IPR053967">
    <property type="entry name" value="LlgE_F_G-like_D1"/>
</dbReference>
<keyword evidence="8" id="KW-0282">Flagellum</keyword>
<keyword evidence="8" id="KW-0966">Cell projection</keyword>
<accession>A0A518JPL7</accession>
<dbReference type="InterPro" id="IPR010930">
    <property type="entry name" value="Flg_bb/hook_C_dom"/>
</dbReference>
<keyword evidence="9" id="KW-1185">Reference proteome</keyword>
<evidence type="ECO:0000259" key="6">
    <source>
        <dbReference type="Pfam" id="PF06429"/>
    </source>
</evidence>
<feature type="domain" description="Flagellar hook protein FlgE/F/G-like D1" evidence="7">
    <location>
        <begin position="98"/>
        <end position="145"/>
    </location>
</feature>
<evidence type="ECO:0000256" key="3">
    <source>
        <dbReference type="ARBA" id="ARBA00023143"/>
    </source>
</evidence>
<organism evidence="8 9">
    <name type="scientific">Rosistilla carotiformis</name>
    <dbReference type="NCBI Taxonomy" id="2528017"/>
    <lineage>
        <taxon>Bacteria</taxon>
        <taxon>Pseudomonadati</taxon>
        <taxon>Planctomycetota</taxon>
        <taxon>Planctomycetia</taxon>
        <taxon>Pirellulales</taxon>
        <taxon>Pirellulaceae</taxon>
        <taxon>Rosistilla</taxon>
    </lineage>
</organism>
<feature type="domain" description="Flagellar basal body rod protein N-terminal" evidence="5">
    <location>
        <begin position="5"/>
        <end position="35"/>
    </location>
</feature>
<evidence type="ECO:0000313" key="8">
    <source>
        <dbReference type="EMBL" id="QDV67492.1"/>
    </source>
</evidence>
<dbReference type="PANTHER" id="PTHR30435">
    <property type="entry name" value="FLAGELLAR PROTEIN"/>
    <property type="match status" value="1"/>
</dbReference>
<dbReference type="Pfam" id="PF22692">
    <property type="entry name" value="LlgE_F_G_D1"/>
    <property type="match status" value="1"/>
</dbReference>
<dbReference type="GO" id="GO:0071978">
    <property type="term" value="P:bacterial-type flagellum-dependent swarming motility"/>
    <property type="evidence" value="ECO:0007669"/>
    <property type="project" value="TreeGrafter"/>
</dbReference>